<dbReference type="Proteomes" id="UP000199134">
    <property type="component" value="Unassembled WGS sequence"/>
</dbReference>
<dbReference type="EMBL" id="FNIW01000002">
    <property type="protein sequence ID" value="SDN72655.1"/>
    <property type="molecule type" value="Genomic_DNA"/>
</dbReference>
<proteinExistence type="predicted"/>
<dbReference type="AlphaFoldDB" id="A0A1H0DR70"/>
<gene>
    <name evidence="1" type="ORF">SAMN04487900_102129</name>
</gene>
<accession>A0A1H0DR70</accession>
<name>A0A1H0DR70_9BACT</name>
<reference evidence="2" key="1">
    <citation type="submission" date="2016-10" db="EMBL/GenBank/DDBJ databases">
        <authorList>
            <person name="de Groot N.N."/>
        </authorList>
    </citation>
    <scope>NUCLEOTIDE SEQUENCE [LARGE SCALE GENOMIC DNA]</scope>
    <source>
        <strain evidence="2">BP1-145</strain>
    </source>
</reference>
<protein>
    <submittedName>
        <fullName evidence="1">Uncharacterized protein</fullName>
    </submittedName>
</protein>
<evidence type="ECO:0000313" key="1">
    <source>
        <dbReference type="EMBL" id="SDN72655.1"/>
    </source>
</evidence>
<organism evidence="1 2">
    <name type="scientific">Prevotella communis</name>
    <dbReference type="NCBI Taxonomy" id="2913614"/>
    <lineage>
        <taxon>Bacteria</taxon>
        <taxon>Pseudomonadati</taxon>
        <taxon>Bacteroidota</taxon>
        <taxon>Bacteroidia</taxon>
        <taxon>Bacteroidales</taxon>
        <taxon>Prevotellaceae</taxon>
        <taxon>Prevotella</taxon>
    </lineage>
</organism>
<sequence length="34" mass="3959">MTRKRVVDINLTIFQPYKEDKKVAISPLIAEIID</sequence>
<evidence type="ECO:0000313" key="2">
    <source>
        <dbReference type="Proteomes" id="UP000199134"/>
    </source>
</evidence>
<comment type="caution">
    <text evidence="1">The sequence shown here is derived from an EMBL/GenBank/DDBJ whole genome shotgun (WGS) entry which is preliminary data.</text>
</comment>